<dbReference type="AlphaFoldDB" id="A0A9X0Y8U8"/>
<name>A0A9X0Y8U8_9PSED</name>
<reference evidence="1 2" key="1">
    <citation type="journal article" date="2021" name="Int. J. Syst. Evol. Microbiol.">
        <title>Pseudomonas lactucae sp. nov., a pathogen causing bacterial rot of lettuce in Japan.</title>
        <authorList>
            <person name="Sawada H."/>
            <person name="Fujikawa T."/>
            <person name="Satou M."/>
        </authorList>
    </citation>
    <scope>NUCLEOTIDE SEQUENCE [LARGE SCALE GENOMIC DNA]</scope>
    <source>
        <strain evidence="1 2">MAFF 301381</strain>
    </source>
</reference>
<dbReference type="Pfam" id="PF05930">
    <property type="entry name" value="Phage_AlpA"/>
    <property type="match status" value="1"/>
</dbReference>
<keyword evidence="2" id="KW-1185">Reference proteome</keyword>
<proteinExistence type="predicted"/>
<dbReference type="EMBL" id="JAFHKJ010000008">
    <property type="protein sequence ID" value="MBN2974694.1"/>
    <property type="molecule type" value="Genomic_DNA"/>
</dbReference>
<sequence>MTKESPVTNRILIGSKEIMQMLGIGRTTLHRIRNKDSTFPTPIKEGPHRQAHAYFVKAEVEAWIKSKADSRPPPPTIRDAS</sequence>
<comment type="caution">
    <text evidence="1">The sequence shown here is derived from an EMBL/GenBank/DDBJ whole genome shotgun (WGS) entry which is preliminary data.</text>
</comment>
<dbReference type="InterPro" id="IPR010260">
    <property type="entry name" value="AlpA"/>
</dbReference>
<dbReference type="Proteomes" id="UP001154860">
    <property type="component" value="Unassembled WGS sequence"/>
</dbReference>
<dbReference type="RefSeq" id="WP_205490281.1">
    <property type="nucleotide sequence ID" value="NZ_JAFHKI010000066.1"/>
</dbReference>
<evidence type="ECO:0000313" key="2">
    <source>
        <dbReference type="Proteomes" id="UP001154860"/>
    </source>
</evidence>
<protein>
    <submittedName>
        <fullName evidence="1">AlpA family phage regulatory protein</fullName>
    </submittedName>
</protein>
<accession>A0A9X0Y8U8</accession>
<organism evidence="1 2">
    <name type="scientific">Pseudomonas lactucae</name>
    <dbReference type="NCBI Taxonomy" id="2813360"/>
    <lineage>
        <taxon>Bacteria</taxon>
        <taxon>Pseudomonadati</taxon>
        <taxon>Pseudomonadota</taxon>
        <taxon>Gammaproteobacteria</taxon>
        <taxon>Pseudomonadales</taxon>
        <taxon>Pseudomonadaceae</taxon>
        <taxon>Pseudomonas</taxon>
    </lineage>
</organism>
<reference evidence="1 2" key="2">
    <citation type="journal article" date="2023" name="Plant Pathol.">
        <title>Dismantling and reorganizing Pseudomonas marginalis sensu#lato.</title>
        <authorList>
            <person name="Sawada H."/>
            <person name="Fujikawa T."/>
            <person name="Satou M."/>
        </authorList>
    </citation>
    <scope>NUCLEOTIDE SEQUENCE [LARGE SCALE GENOMIC DNA]</scope>
    <source>
        <strain evidence="1 2">MAFF 301381</strain>
    </source>
</reference>
<gene>
    <name evidence="1" type="ORF">JWR99_01290</name>
</gene>
<evidence type="ECO:0000313" key="1">
    <source>
        <dbReference type="EMBL" id="MBN2974694.1"/>
    </source>
</evidence>